<dbReference type="EMBL" id="AE016877">
    <property type="protein sequence ID" value="AAP08585.1"/>
    <property type="molecule type" value="Genomic_DNA"/>
</dbReference>
<gene>
    <name evidence="1" type="ordered locus">BC_1606</name>
</gene>
<sequence length="114" mass="13084">MHTKLYSCSHKIEGEIFMYRTTIDGKEIIITLAPKIRKEITDRNPLYEAVFHNAARLLQTKQPTFAVNHEIFGLIIGEVQRGEVTVFAVEHIIPKQNIFGPNNFFSTIEQQANL</sequence>
<dbReference type="Proteomes" id="UP000001417">
    <property type="component" value="Chromosome"/>
</dbReference>
<evidence type="ECO:0000313" key="2">
    <source>
        <dbReference type="Proteomes" id="UP000001417"/>
    </source>
</evidence>
<dbReference type="AlphaFoldDB" id="Q813S3"/>
<keyword evidence="2" id="KW-1185">Reference proteome</keyword>
<dbReference type="KEGG" id="bce:BC1606"/>
<reference evidence="1 2" key="1">
    <citation type="journal article" date="2003" name="Nature">
        <title>Genome sequence of Bacillus cereus and comparative analysis with Bacillus anthracis.</title>
        <authorList>
            <person name="Ivanova N."/>
            <person name="Sorokin A."/>
            <person name="Anderson I."/>
            <person name="Galleron N."/>
            <person name="Candelon B."/>
            <person name="Kapatral V."/>
            <person name="Bhattacharyya A."/>
            <person name="Reznik G."/>
            <person name="Mikhailova N."/>
            <person name="Lapidus A."/>
            <person name="Chu L."/>
            <person name="Mazur M."/>
            <person name="Goltsman E."/>
            <person name="Larsen N."/>
            <person name="D'Souza M."/>
            <person name="Walunas T."/>
            <person name="Grechkin Y."/>
            <person name="Pusch G."/>
            <person name="Haselkorn R."/>
            <person name="Fonstein M."/>
            <person name="Ehrlich S.D."/>
            <person name="Overbeek R."/>
            <person name="Kyrpides N."/>
        </authorList>
    </citation>
    <scope>NUCLEOTIDE SEQUENCE [LARGE SCALE GENOMIC DNA]</scope>
    <source>
        <strain evidence="2">ATCC 14579 / DSM 31 / CCUG 7414 / JCM 2152 / NBRC 15305 / NCIMB 9373 / NCTC 2599 / NRRL B-3711</strain>
    </source>
</reference>
<organism evidence="1 2">
    <name type="scientific">Bacillus cereus (strain ATCC 14579 / DSM 31 / CCUG 7414 / JCM 2152 / NBRC 15305 / NCIMB 9373 / NCTC 2599 / NRRL B-3711)</name>
    <dbReference type="NCBI Taxonomy" id="226900"/>
    <lineage>
        <taxon>Bacteria</taxon>
        <taxon>Bacillati</taxon>
        <taxon>Bacillota</taxon>
        <taxon>Bacilli</taxon>
        <taxon>Bacillales</taxon>
        <taxon>Bacillaceae</taxon>
        <taxon>Bacillus</taxon>
        <taxon>Bacillus cereus group</taxon>
    </lineage>
</organism>
<protein>
    <submittedName>
        <fullName evidence="1">Hypothetical Cytosolic Protein</fullName>
    </submittedName>
</protein>
<evidence type="ECO:0000313" key="1">
    <source>
        <dbReference type="EMBL" id="AAP08585.1"/>
    </source>
</evidence>
<dbReference type="HOGENOM" id="CLU_182776_0_0_9"/>
<name>Q813S3_BACCR</name>
<accession>Q813S3</accession>
<dbReference type="PATRIC" id="fig|226900.8.peg.1585"/>
<proteinExistence type="predicted"/>